<keyword evidence="3" id="KW-1185">Reference proteome</keyword>
<dbReference type="KEGG" id="cci:CC1G_06121"/>
<dbReference type="Proteomes" id="UP000001861">
    <property type="component" value="Unassembled WGS sequence"/>
</dbReference>
<evidence type="ECO:0000313" key="2">
    <source>
        <dbReference type="EMBL" id="EAU81910.2"/>
    </source>
</evidence>
<reference evidence="2 3" key="1">
    <citation type="journal article" date="2010" name="Proc. Natl. Acad. Sci. U.S.A.">
        <title>Insights into evolution of multicellular fungi from the assembled chromosomes of the mushroom Coprinopsis cinerea (Coprinus cinereus).</title>
        <authorList>
            <person name="Stajich J.E."/>
            <person name="Wilke S.K."/>
            <person name="Ahren D."/>
            <person name="Au C.H."/>
            <person name="Birren B.W."/>
            <person name="Borodovsky M."/>
            <person name="Burns C."/>
            <person name="Canback B."/>
            <person name="Casselton L.A."/>
            <person name="Cheng C.K."/>
            <person name="Deng J."/>
            <person name="Dietrich F.S."/>
            <person name="Fargo D.C."/>
            <person name="Farman M.L."/>
            <person name="Gathman A.C."/>
            <person name="Goldberg J."/>
            <person name="Guigo R."/>
            <person name="Hoegger P.J."/>
            <person name="Hooker J.B."/>
            <person name="Huggins A."/>
            <person name="James T.Y."/>
            <person name="Kamada T."/>
            <person name="Kilaru S."/>
            <person name="Kodira C."/>
            <person name="Kues U."/>
            <person name="Kupfer D."/>
            <person name="Kwan H.S."/>
            <person name="Lomsadze A."/>
            <person name="Li W."/>
            <person name="Lilly W.W."/>
            <person name="Ma L.J."/>
            <person name="Mackey A.J."/>
            <person name="Manning G."/>
            <person name="Martin F."/>
            <person name="Muraguchi H."/>
            <person name="Natvig D.O."/>
            <person name="Palmerini H."/>
            <person name="Ramesh M.A."/>
            <person name="Rehmeyer C.J."/>
            <person name="Roe B.A."/>
            <person name="Shenoy N."/>
            <person name="Stanke M."/>
            <person name="Ter-Hovhannisyan V."/>
            <person name="Tunlid A."/>
            <person name="Velagapudi R."/>
            <person name="Vision T.J."/>
            <person name="Zeng Q."/>
            <person name="Zolan M.E."/>
            <person name="Pukkila P.J."/>
        </authorList>
    </citation>
    <scope>NUCLEOTIDE SEQUENCE [LARGE SCALE GENOMIC DNA]</scope>
    <source>
        <strain evidence="3">Okayama-7 / 130 / ATCC MYA-4618 / FGSC 9003</strain>
    </source>
</reference>
<dbReference type="GeneID" id="6016554"/>
<dbReference type="RefSeq" id="XP_001839931.2">
    <property type="nucleotide sequence ID" value="XM_001839879.2"/>
</dbReference>
<feature type="region of interest" description="Disordered" evidence="1">
    <location>
        <begin position="978"/>
        <end position="1073"/>
    </location>
</feature>
<dbReference type="AlphaFoldDB" id="A8PA86"/>
<feature type="region of interest" description="Disordered" evidence="1">
    <location>
        <begin position="846"/>
        <end position="960"/>
    </location>
</feature>
<evidence type="ECO:0000256" key="1">
    <source>
        <dbReference type="SAM" id="MobiDB-lite"/>
    </source>
</evidence>
<feature type="region of interest" description="Disordered" evidence="1">
    <location>
        <begin position="303"/>
        <end position="338"/>
    </location>
</feature>
<feature type="compositionally biased region" description="Low complexity" evidence="1">
    <location>
        <begin position="1137"/>
        <end position="1156"/>
    </location>
</feature>
<dbReference type="VEuPathDB" id="FungiDB:CC1G_06121"/>
<feature type="compositionally biased region" description="Pro residues" evidence="1">
    <location>
        <begin position="229"/>
        <end position="240"/>
    </location>
</feature>
<organism evidence="2 3">
    <name type="scientific">Coprinopsis cinerea (strain Okayama-7 / 130 / ATCC MYA-4618 / FGSC 9003)</name>
    <name type="common">Inky cap fungus</name>
    <name type="synonym">Hormographiella aspergillata</name>
    <dbReference type="NCBI Taxonomy" id="240176"/>
    <lineage>
        <taxon>Eukaryota</taxon>
        <taxon>Fungi</taxon>
        <taxon>Dikarya</taxon>
        <taxon>Basidiomycota</taxon>
        <taxon>Agaricomycotina</taxon>
        <taxon>Agaricomycetes</taxon>
        <taxon>Agaricomycetidae</taxon>
        <taxon>Agaricales</taxon>
        <taxon>Agaricineae</taxon>
        <taxon>Psathyrellaceae</taxon>
        <taxon>Coprinopsis</taxon>
    </lineage>
</organism>
<dbReference type="STRING" id="240176.A8PA86"/>
<accession>A8PA86</accession>
<feature type="compositionally biased region" description="Polar residues" evidence="1">
    <location>
        <begin position="393"/>
        <end position="402"/>
    </location>
</feature>
<evidence type="ECO:0000313" key="3">
    <source>
        <dbReference type="Proteomes" id="UP000001861"/>
    </source>
</evidence>
<gene>
    <name evidence="2" type="ORF">CC1G_06121</name>
</gene>
<feature type="compositionally biased region" description="Pro residues" evidence="1">
    <location>
        <begin position="454"/>
        <end position="470"/>
    </location>
</feature>
<feature type="compositionally biased region" description="Pro residues" evidence="1">
    <location>
        <begin position="165"/>
        <end position="213"/>
    </location>
</feature>
<protein>
    <submittedName>
        <fullName evidence="2">Uncharacterized protein</fullName>
    </submittedName>
</protein>
<feature type="compositionally biased region" description="Acidic residues" evidence="1">
    <location>
        <begin position="978"/>
        <end position="991"/>
    </location>
</feature>
<dbReference type="InParanoid" id="A8PA86"/>
<feature type="compositionally biased region" description="Low complexity" evidence="1">
    <location>
        <begin position="408"/>
        <end position="421"/>
    </location>
</feature>
<feature type="compositionally biased region" description="Polar residues" evidence="1">
    <location>
        <begin position="323"/>
        <end position="333"/>
    </location>
</feature>
<sequence length="1199" mass="125559">MSANRDAQPRDTTPFAVNPAASPPPPAFNFGAYNVPSNTSILGANNLASAPNVLVPGTPSFHLDPVQQQNLFQFMLQAQAHLNQPSPHQHSAEVAGVPPMPAQAQHRSPSPFHFGNFGAPVPGFIGQVPPQPFDPRAIFAQTHNYPSSVVPHPPALAPARTPSPAAAPAPTGAPPAAPAPAVAPAPTGAPPPAPAPAVAPAPAGAPPPAPAPAGAPAVAPAPAGAPATGPVPAPPAPTPAPRGQTSHAQNSMAPPPVPVNQSPQKKTRTPRKVVPIPNRYSLRNTPKRIEASASAAASAPVPAPALASSSNHLSASTAADKPSTASLSDTPGSNAGDVAVTRASDEIVRLLQDFSEEELMTLCTNEISPSLIGTPATPHNATAPHQASAPGTPASSLENTDTPKGVHHTPLSPLTPTPATHVNDLFSSASKPHQVSRAVDMFSHSPLQPTTLPTAPPPPPSPPVQLPPSPASSILSGEEGDRLDGFRVGKPTKEDMQKISACVDKMAQLAEETAAAIERQPSVIYNALASRAAVASSGVRHPWNVFQPFFHRNTDLVKQLCPGVEGSTPRDFWPTFRDKVPNAKDLLSTESALMDLADSQTHRQKKKAFNKRASDIESRVLLMHQTLGVEGVFVLVGSSVNEDAGISYIYSTPNASGFFEDRLRCKESAVVGQLRSHVFDTVSRAYTKSLPELDQVQLSPSRPPASPSSAPISTTPAAPPTMSDDEEDVKPVIDGKGAAHDPVSLARKELGSVLLPLFSKAGVDVKGSSIPWIKLPQKMLDAGVSLHNWPHNCPFPGENSAKMLTTSRNGIRTIGVDNIRYLKTALEGGNPPRFVKHTPEALKAGEHPLFVEAPPPPTSSAKYARRRFYNDRVDNLGPRRLPRAANPSSKPASKVKSPRPTSAEPSNADVRDDEDPPEVSPPKLRNGKRRVDVIISDDDTPLAAPPRRKPKPSALGKGKEVEFIRATKHSRPVAFIDNDDDEDFAFVDEEPDSPRRRRSLAANATHTARGGSAVPFGRHHAARDAIPRASSLRPSTAGKKRANPDNDETSIPDSKRLKSIHPPSSSGGAIPLTPLPAAPLPSFVVTSATPANPSATTANANSVASSSSSIFMASRSTAAPLTAVPSSASPNLASNHAVPSSSSATAASTPAVTSSSLPFGNPQQLAQDYALYTQFCAQNNQAPADFATFVFMRLQPPNL</sequence>
<feature type="compositionally biased region" description="Low complexity" evidence="1">
    <location>
        <begin position="214"/>
        <end position="228"/>
    </location>
</feature>
<feature type="compositionally biased region" description="Polar residues" evidence="1">
    <location>
        <begin position="243"/>
        <end position="252"/>
    </location>
</feature>
<dbReference type="EMBL" id="AACS02000002">
    <property type="protein sequence ID" value="EAU81910.2"/>
    <property type="molecule type" value="Genomic_DNA"/>
</dbReference>
<feature type="region of interest" description="Disordered" evidence="1">
    <location>
        <begin position="693"/>
        <end position="729"/>
    </location>
</feature>
<name>A8PA86_COPC7</name>
<comment type="caution">
    <text evidence="2">The sequence shown here is derived from an EMBL/GenBank/DDBJ whole genome shotgun (WGS) entry which is preliminary data.</text>
</comment>
<feature type="compositionally biased region" description="Low complexity" evidence="1">
    <location>
        <begin position="707"/>
        <end position="722"/>
    </location>
</feature>
<feature type="compositionally biased region" description="Polar residues" evidence="1">
    <location>
        <begin position="1124"/>
        <end position="1134"/>
    </location>
</feature>
<feature type="region of interest" description="Disordered" evidence="1">
    <location>
        <begin position="1122"/>
        <end position="1159"/>
    </location>
</feature>
<feature type="compositionally biased region" description="Low complexity" evidence="1">
    <location>
        <begin position="883"/>
        <end position="900"/>
    </location>
</feature>
<feature type="region of interest" description="Disordered" evidence="1">
    <location>
        <begin position="149"/>
        <end position="285"/>
    </location>
</feature>
<feature type="region of interest" description="Disordered" evidence="1">
    <location>
        <begin position="371"/>
        <end position="425"/>
    </location>
</feature>
<feature type="region of interest" description="Disordered" evidence="1">
    <location>
        <begin position="444"/>
        <end position="484"/>
    </location>
</feature>
<feature type="region of interest" description="Disordered" evidence="1">
    <location>
        <begin position="1"/>
        <end position="23"/>
    </location>
</feature>
<dbReference type="OrthoDB" id="2675889at2759"/>
<feature type="compositionally biased region" description="Low complexity" evidence="1">
    <location>
        <begin position="303"/>
        <end position="319"/>
    </location>
</feature>
<dbReference type="HOGENOM" id="CLU_270948_0_0_1"/>
<proteinExistence type="predicted"/>